<dbReference type="EMBL" id="SJKC01000010">
    <property type="protein sequence ID" value="TCC28918.1"/>
    <property type="molecule type" value="Genomic_DNA"/>
</dbReference>
<dbReference type="EMBL" id="SJJY01000004">
    <property type="protein sequence ID" value="TCC22770.1"/>
    <property type="molecule type" value="Genomic_DNA"/>
</dbReference>
<comment type="caution">
    <text evidence="3">The sequence shown here is derived from an EMBL/GenBank/DDBJ whole genome shotgun (WGS) entry which is preliminary data.</text>
</comment>
<dbReference type="Proteomes" id="UP000294225">
    <property type="component" value="Unassembled WGS sequence"/>
</dbReference>
<name>A0A4R0IDP4_9ACTN</name>
<evidence type="ECO:0000313" key="5">
    <source>
        <dbReference type="Proteomes" id="UP000294225"/>
    </source>
</evidence>
<feature type="transmembrane region" description="Helical" evidence="1">
    <location>
        <begin position="68"/>
        <end position="85"/>
    </location>
</feature>
<keyword evidence="4" id="KW-1185">Reference proteome</keyword>
<proteinExistence type="predicted"/>
<dbReference type="Proteomes" id="UP000292385">
    <property type="component" value="Unassembled WGS sequence"/>
</dbReference>
<sequence length="447" mass="48351">MLGIGYFLARRWFFGGAGVLGTAVLVACLTTLRQTGYEFGLLGWGLLQVVHGWLLARRQPQRAVRVRQRLGALGVALLVLIGLAFERYDVQRIDEQAIAAREAGDCPGVRAAQATYTLGHRIGNGPRTVRVEGDVATCDRIDRAADQLRTAAPFADLGLLQAGFENLAGVLAQPGQTRTVGKAVSQFPGMLPVKEPCTMMPIMSWLRTRKPTGTVLDDPNALVPKLEPNALFGCADANAANAAWPQAQNLYRTLAARYPRSEQAIRARAGIQKAEDAIQQAALEAEVARVRALVKSGKYCATPAKLSMAPRVRHGQNRAVFLGAAGEYTSDLPSQWRTSDPYRAALIVCASTPGTGAVVKTCSYTDADHPEWLPFYVAFRKITVPVNVYEMRTGRLLSTTTIQISGTACPKTWYSQLLQVSGSTTSDTVEPTTATIRAAFQPLVVRP</sequence>
<gene>
    <name evidence="2" type="ORF">E0H58_20520</name>
    <name evidence="3" type="ORF">E0H92_42800</name>
</gene>
<reference evidence="4 5" key="1">
    <citation type="submission" date="2019-02" db="EMBL/GenBank/DDBJ databases">
        <title>Kribbella capetownensis sp. nov. and Kribbella speibonae sp. nov., isolated from soil.</title>
        <authorList>
            <person name="Curtis S.M."/>
            <person name="Norton I."/>
            <person name="Everest G.J."/>
            <person name="Meyers P.R."/>
        </authorList>
    </citation>
    <scope>NUCLEOTIDE SEQUENCE [LARGE SCALE GENOMIC DNA]</scope>
    <source>
        <strain evidence="2 4">SK5</strain>
        <strain evidence="3 5">YM55</strain>
    </source>
</reference>
<keyword evidence="1" id="KW-1133">Transmembrane helix</keyword>
<feature type="transmembrane region" description="Helical" evidence="1">
    <location>
        <begin position="39"/>
        <end position="56"/>
    </location>
</feature>
<accession>A0A4R0IDP4</accession>
<feature type="transmembrane region" description="Helical" evidence="1">
    <location>
        <begin position="12"/>
        <end position="33"/>
    </location>
</feature>
<evidence type="ECO:0000256" key="1">
    <source>
        <dbReference type="SAM" id="Phobius"/>
    </source>
</evidence>
<organism evidence="3 5">
    <name type="scientific">Kribbella speibonae</name>
    <dbReference type="NCBI Taxonomy" id="1572660"/>
    <lineage>
        <taxon>Bacteria</taxon>
        <taxon>Bacillati</taxon>
        <taxon>Actinomycetota</taxon>
        <taxon>Actinomycetes</taxon>
        <taxon>Propionibacteriales</taxon>
        <taxon>Kribbellaceae</taxon>
        <taxon>Kribbella</taxon>
    </lineage>
</organism>
<evidence type="ECO:0000313" key="2">
    <source>
        <dbReference type="EMBL" id="TCC22770.1"/>
    </source>
</evidence>
<evidence type="ECO:0000313" key="4">
    <source>
        <dbReference type="Proteomes" id="UP000292385"/>
    </source>
</evidence>
<evidence type="ECO:0000313" key="3">
    <source>
        <dbReference type="EMBL" id="TCC28918.1"/>
    </source>
</evidence>
<dbReference type="RefSeq" id="WP_131463004.1">
    <property type="nucleotide sequence ID" value="NZ_SJJY01000004.1"/>
</dbReference>
<keyword evidence="1" id="KW-0812">Transmembrane</keyword>
<keyword evidence="1" id="KW-0472">Membrane</keyword>
<protein>
    <submittedName>
        <fullName evidence="3">Uncharacterized protein</fullName>
    </submittedName>
</protein>
<dbReference type="AlphaFoldDB" id="A0A4R0IDP4"/>